<dbReference type="Pfam" id="PF12697">
    <property type="entry name" value="Abhydrolase_6"/>
    <property type="match status" value="1"/>
</dbReference>
<protein>
    <submittedName>
        <fullName evidence="3">Pimeloyl-ACP methyl ester carboxylesterase</fullName>
    </submittedName>
</protein>
<evidence type="ECO:0000256" key="1">
    <source>
        <dbReference type="SAM" id="SignalP"/>
    </source>
</evidence>
<evidence type="ECO:0000313" key="3">
    <source>
        <dbReference type="EMBL" id="SED40031.1"/>
    </source>
</evidence>
<dbReference type="InterPro" id="IPR000073">
    <property type="entry name" value="AB_hydrolase_1"/>
</dbReference>
<gene>
    <name evidence="3" type="ORF">SAMN04490220_4389</name>
</gene>
<accession>A0A1H5AE43</accession>
<keyword evidence="1" id="KW-0732">Signal</keyword>
<feature type="chain" id="PRO_5010381096" evidence="1">
    <location>
        <begin position="30"/>
        <end position="317"/>
    </location>
</feature>
<dbReference type="AlphaFoldDB" id="A0A1H5AE43"/>
<name>A0A1H5AE43_RHOJO</name>
<evidence type="ECO:0000259" key="2">
    <source>
        <dbReference type="Pfam" id="PF12697"/>
    </source>
</evidence>
<sequence>MRRSRRPWVGVLVAVLVVVSSCSSDSDDAATQDVAGPVDIGGGRSVYLTCSGESRDGDPTVVLVSGYHDSSDVWTQPDLLTLIGPATGPPVFEGVAASQRVCAYDRPGTVRYIEGTPLTDRSSPVPQPRTAEDLVAELSAVLSAGEVPGPYILVGHSLGGLVVRLYAQTHPDQVRGVVFVDAFSPTVPALFGPQWAGYRDELLNPPIDQLPIPSMQSPESERVDLDASVAQVLAAPPLPAMPLAVLTKTESFAGLQSLPGLPAEDVNRVYEKAQDDLVALAPATPHTFATGSDHYIQFSQPDLVVSSTELVVSRAGQ</sequence>
<dbReference type="SUPFAM" id="SSF53474">
    <property type="entry name" value="alpha/beta-Hydrolases"/>
    <property type="match status" value="1"/>
</dbReference>
<dbReference type="Proteomes" id="UP000183407">
    <property type="component" value="Unassembled WGS sequence"/>
</dbReference>
<dbReference type="InterPro" id="IPR050266">
    <property type="entry name" value="AB_hydrolase_sf"/>
</dbReference>
<dbReference type="EMBL" id="FNTL01000004">
    <property type="protein sequence ID" value="SED40031.1"/>
    <property type="molecule type" value="Genomic_DNA"/>
</dbReference>
<dbReference type="OrthoDB" id="7185741at2"/>
<dbReference type="InterPro" id="IPR029058">
    <property type="entry name" value="AB_hydrolase_fold"/>
</dbReference>
<dbReference type="PANTHER" id="PTHR43798">
    <property type="entry name" value="MONOACYLGLYCEROL LIPASE"/>
    <property type="match status" value="1"/>
</dbReference>
<dbReference type="Gene3D" id="3.40.50.1820">
    <property type="entry name" value="alpha/beta hydrolase"/>
    <property type="match status" value="1"/>
</dbReference>
<dbReference type="RefSeq" id="WP_073358566.1">
    <property type="nucleotide sequence ID" value="NZ_FNTL01000004.1"/>
</dbReference>
<dbReference type="GO" id="GO:0016020">
    <property type="term" value="C:membrane"/>
    <property type="evidence" value="ECO:0007669"/>
    <property type="project" value="TreeGrafter"/>
</dbReference>
<dbReference type="GO" id="GO:0003824">
    <property type="term" value="F:catalytic activity"/>
    <property type="evidence" value="ECO:0007669"/>
    <property type="project" value="UniProtKB-ARBA"/>
</dbReference>
<feature type="signal peptide" evidence="1">
    <location>
        <begin position="1"/>
        <end position="29"/>
    </location>
</feature>
<dbReference type="PROSITE" id="PS51257">
    <property type="entry name" value="PROKAR_LIPOPROTEIN"/>
    <property type="match status" value="1"/>
</dbReference>
<organism evidence="3 4">
    <name type="scientific">Rhodococcus jostii</name>
    <dbReference type="NCBI Taxonomy" id="132919"/>
    <lineage>
        <taxon>Bacteria</taxon>
        <taxon>Bacillati</taxon>
        <taxon>Actinomycetota</taxon>
        <taxon>Actinomycetes</taxon>
        <taxon>Mycobacteriales</taxon>
        <taxon>Nocardiaceae</taxon>
        <taxon>Rhodococcus</taxon>
    </lineage>
</organism>
<dbReference type="PANTHER" id="PTHR43798:SF33">
    <property type="entry name" value="HYDROLASE, PUTATIVE (AFU_ORTHOLOGUE AFUA_2G14860)-RELATED"/>
    <property type="match status" value="1"/>
</dbReference>
<evidence type="ECO:0000313" key="4">
    <source>
        <dbReference type="Proteomes" id="UP000183407"/>
    </source>
</evidence>
<proteinExistence type="predicted"/>
<feature type="domain" description="AB hydrolase-1" evidence="2">
    <location>
        <begin position="61"/>
        <end position="305"/>
    </location>
</feature>
<reference evidence="4" key="1">
    <citation type="submission" date="2016-10" db="EMBL/GenBank/DDBJ databases">
        <authorList>
            <person name="Varghese N."/>
        </authorList>
    </citation>
    <scope>NUCLEOTIDE SEQUENCE [LARGE SCALE GENOMIC DNA]</scope>
    <source>
        <strain evidence="4">DSM 44719</strain>
    </source>
</reference>